<proteinExistence type="predicted"/>
<feature type="compositionally biased region" description="Basic and acidic residues" evidence="1">
    <location>
        <begin position="135"/>
        <end position="146"/>
    </location>
</feature>
<gene>
    <name evidence="2" type="ORF">Fot_27220</name>
</gene>
<feature type="compositionally biased region" description="Basic and acidic residues" evidence="1">
    <location>
        <begin position="96"/>
        <end position="126"/>
    </location>
</feature>
<feature type="compositionally biased region" description="Polar residues" evidence="1">
    <location>
        <begin position="1"/>
        <end position="12"/>
    </location>
</feature>
<feature type="region of interest" description="Disordered" evidence="1">
    <location>
        <begin position="223"/>
        <end position="297"/>
    </location>
</feature>
<evidence type="ECO:0000313" key="3">
    <source>
        <dbReference type="Proteomes" id="UP001604277"/>
    </source>
</evidence>
<feature type="region of interest" description="Disordered" evidence="1">
    <location>
        <begin position="69"/>
        <end position="146"/>
    </location>
</feature>
<dbReference type="EMBL" id="JBFOLJ010000007">
    <property type="protein sequence ID" value="KAL2523297.1"/>
    <property type="molecule type" value="Genomic_DNA"/>
</dbReference>
<protein>
    <submittedName>
        <fullName evidence="2">Titin</fullName>
    </submittedName>
</protein>
<evidence type="ECO:0000313" key="2">
    <source>
        <dbReference type="EMBL" id="KAL2523297.1"/>
    </source>
</evidence>
<sequence>MEHLDTQTSALESKTEHENRMKDLDSMTEKDQNNSESSFLKGAEEVVIQEGDKTATAPEVSQMVLENILNRSTGEEEKQSTTLEEVGDHGIQTASEKTEENSLKQVAEESQIKQEECLQNESRKLSSTEAPMQDTNHEGIETGDLKKAKISEDLPYEKPVESLHVSPEEIKTSASCQNAETISHSLEQRLFANPQEILSDETKDKTIDAADAKDVATIDPNEVAGGSIPYGSANDLNVTHPLEEGKDNDGPSIDAPVNNSNNICSKEGVDQINNIEEDQDDSDASCEVTEEQSKETESQVNDIVGQIITITGFVGILTYKFIRFSGQTT</sequence>
<accession>A0ABD1UEA8</accession>
<evidence type="ECO:0000256" key="1">
    <source>
        <dbReference type="SAM" id="MobiDB-lite"/>
    </source>
</evidence>
<organism evidence="2 3">
    <name type="scientific">Forsythia ovata</name>
    <dbReference type="NCBI Taxonomy" id="205694"/>
    <lineage>
        <taxon>Eukaryota</taxon>
        <taxon>Viridiplantae</taxon>
        <taxon>Streptophyta</taxon>
        <taxon>Embryophyta</taxon>
        <taxon>Tracheophyta</taxon>
        <taxon>Spermatophyta</taxon>
        <taxon>Magnoliopsida</taxon>
        <taxon>eudicotyledons</taxon>
        <taxon>Gunneridae</taxon>
        <taxon>Pentapetalae</taxon>
        <taxon>asterids</taxon>
        <taxon>lamiids</taxon>
        <taxon>Lamiales</taxon>
        <taxon>Oleaceae</taxon>
        <taxon>Forsythieae</taxon>
        <taxon>Forsythia</taxon>
    </lineage>
</organism>
<keyword evidence="3" id="KW-1185">Reference proteome</keyword>
<feature type="compositionally biased region" description="Basic and acidic residues" evidence="1">
    <location>
        <begin position="13"/>
        <end position="33"/>
    </location>
</feature>
<comment type="caution">
    <text evidence="2">The sequence shown here is derived from an EMBL/GenBank/DDBJ whole genome shotgun (WGS) entry which is preliminary data.</text>
</comment>
<name>A0ABD1UEA8_9LAMI</name>
<feature type="compositionally biased region" description="Acidic residues" evidence="1">
    <location>
        <begin position="275"/>
        <end position="290"/>
    </location>
</feature>
<reference evidence="3" key="1">
    <citation type="submission" date="2024-07" db="EMBL/GenBank/DDBJ databases">
        <title>Two chromosome-level genome assemblies of Korean endemic species Abeliophyllum distichum and Forsythia ovata (Oleaceae).</title>
        <authorList>
            <person name="Jang H."/>
        </authorList>
    </citation>
    <scope>NUCLEOTIDE SEQUENCE [LARGE SCALE GENOMIC DNA]</scope>
</reference>
<feature type="region of interest" description="Disordered" evidence="1">
    <location>
        <begin position="1"/>
        <end position="44"/>
    </location>
</feature>
<dbReference type="Proteomes" id="UP001604277">
    <property type="component" value="Unassembled WGS sequence"/>
</dbReference>
<dbReference type="AlphaFoldDB" id="A0ABD1UEA8"/>